<dbReference type="InterPro" id="IPR011009">
    <property type="entry name" value="Kinase-like_dom_sf"/>
</dbReference>
<dbReference type="GO" id="GO:0016301">
    <property type="term" value="F:kinase activity"/>
    <property type="evidence" value="ECO:0007669"/>
    <property type="project" value="UniProtKB-KW"/>
</dbReference>
<dbReference type="AlphaFoldDB" id="W6K4X6"/>
<evidence type="ECO:0000313" key="1">
    <source>
        <dbReference type="EMBL" id="CCH75779.1"/>
    </source>
</evidence>
<proteinExistence type="predicted"/>
<accession>W6K4X6</accession>
<name>W6K4X6_9MICO</name>
<keyword evidence="1" id="KW-0808">Transferase</keyword>
<dbReference type="EMBL" id="CAJA01000525">
    <property type="protein sequence ID" value="CCH75779.1"/>
    <property type="molecule type" value="Genomic_DNA"/>
</dbReference>
<dbReference type="STRING" id="1193182.BN11_960001"/>
<keyword evidence="2" id="KW-1185">Reference proteome</keyword>
<evidence type="ECO:0000313" key="2">
    <source>
        <dbReference type="Proteomes" id="UP000035763"/>
    </source>
</evidence>
<comment type="caution">
    <text evidence="1">The sequence shown here is derived from an EMBL/GenBank/DDBJ whole genome shotgun (WGS) entry which is preliminary data.</text>
</comment>
<dbReference type="SUPFAM" id="SSF56112">
    <property type="entry name" value="Protein kinase-like (PK-like)"/>
    <property type="match status" value="1"/>
</dbReference>
<gene>
    <name evidence="1" type="ORF">BN11_960001</name>
</gene>
<sequence>MHAILRDTLPAEAAEAADEGRIAETIEEMRTRFRSALAEVPDLQAHAVGIDGLYAAAAAASWPDFQRIHGDYHLGQVLDVPERGWVLLDFEGEPLRPLAERNRTDQPLRDIAGMLRSFDYAGGSVEQQNRGESARDWVTATQEAFLAGYTEESGHDPRDAGPLLSAYIVDKALYEVVYEARNRPDWLTIPLAAIDRLLPTALPTKEN</sequence>
<dbReference type="OrthoDB" id="3787729at2"/>
<protein>
    <submittedName>
        <fullName evidence="1">Maltokinase</fullName>
    </submittedName>
</protein>
<dbReference type="Gene3D" id="3.90.1200.10">
    <property type="match status" value="1"/>
</dbReference>
<reference evidence="1 2" key="1">
    <citation type="journal article" date="2013" name="ISME J.">
        <title>A metabolic model for members of the genus Tetrasphaera involved in enhanced biological phosphorus removal.</title>
        <authorList>
            <person name="Kristiansen R."/>
            <person name="Nguyen H.T.T."/>
            <person name="Saunders A.M."/>
            <person name="Nielsen J.L."/>
            <person name="Wimmer R."/>
            <person name="Le V.Q."/>
            <person name="McIlroy S.J."/>
            <person name="Petrovski S."/>
            <person name="Seviour R.J."/>
            <person name="Calteau A."/>
            <person name="Nielsen K.L."/>
            <person name="Nielsen P.H."/>
        </authorList>
    </citation>
    <scope>NUCLEOTIDE SEQUENCE [LARGE SCALE GENOMIC DNA]</scope>
    <source>
        <strain evidence="1 2">Ben110</strain>
    </source>
</reference>
<organism evidence="1 2">
    <name type="scientific">Nostocoides australiense Ben110</name>
    <dbReference type="NCBI Taxonomy" id="1193182"/>
    <lineage>
        <taxon>Bacteria</taxon>
        <taxon>Bacillati</taxon>
        <taxon>Actinomycetota</taxon>
        <taxon>Actinomycetes</taxon>
        <taxon>Micrococcales</taxon>
        <taxon>Intrasporangiaceae</taxon>
        <taxon>Nostocoides</taxon>
    </lineage>
</organism>
<keyword evidence="1" id="KW-0418">Kinase</keyword>
<dbReference type="Proteomes" id="UP000035763">
    <property type="component" value="Unassembled WGS sequence"/>
</dbReference>